<dbReference type="EMBL" id="KN847529">
    <property type="protein sequence ID" value="KIW09637.1"/>
    <property type="molecule type" value="Genomic_DNA"/>
</dbReference>
<reference evidence="1 2" key="1">
    <citation type="submission" date="2015-01" db="EMBL/GenBank/DDBJ databases">
        <title>The Genome Sequence of Ochroconis gallopava CBS43764.</title>
        <authorList>
            <consortium name="The Broad Institute Genomics Platform"/>
            <person name="Cuomo C."/>
            <person name="de Hoog S."/>
            <person name="Gorbushina A."/>
            <person name="Stielow B."/>
            <person name="Teixiera M."/>
            <person name="Abouelleil A."/>
            <person name="Chapman S.B."/>
            <person name="Priest M."/>
            <person name="Young S.K."/>
            <person name="Wortman J."/>
            <person name="Nusbaum C."/>
            <person name="Birren B."/>
        </authorList>
    </citation>
    <scope>NUCLEOTIDE SEQUENCE [LARGE SCALE GENOMIC DNA]</scope>
    <source>
        <strain evidence="1 2">CBS 43764</strain>
    </source>
</reference>
<dbReference type="Proteomes" id="UP000053259">
    <property type="component" value="Unassembled WGS sequence"/>
</dbReference>
<sequence length="324" mass="37346">MDATITPDITASIFTVLKKFGHPFILVGQAAHRWMGCGGCVDDAIDLLVRDDQFELIIAAFINSGYWGLFNPRFERASNITALSLSKVEDHEQLRPCEGLKDSRQPEDDEKLEVDIFLNYCCDADQTLQLTVETTQEWPFNYIRLWSEHTFHIQVNGATLIQIPALYHGRPLLAENNFHPTSNRADEWHFGPEKLSNLDTGHLTLGKADDTNLFIPTIPTYLDALVYHIIQYTNTKTSLAFISQWQIRNLTRYLYLELPDLRNQILFEVEGSTERFLENYFNNYKRKPFYVLSKEGELVLVERHSRSSYPELFPGHADTPRSVV</sequence>
<proteinExistence type="predicted"/>
<dbReference type="OrthoDB" id="2959714at2759"/>
<gene>
    <name evidence="1" type="ORF">PV09_00501</name>
</gene>
<protein>
    <submittedName>
        <fullName evidence="1">Uncharacterized protein</fullName>
    </submittedName>
</protein>
<keyword evidence="2" id="KW-1185">Reference proteome</keyword>
<dbReference type="VEuPathDB" id="FungiDB:PV09_00501"/>
<evidence type="ECO:0000313" key="1">
    <source>
        <dbReference type="EMBL" id="KIW09637.1"/>
    </source>
</evidence>
<dbReference type="AlphaFoldDB" id="A0A0D1Z9J0"/>
<dbReference type="GeneID" id="27308474"/>
<accession>A0A0D1Z9J0</accession>
<organism evidence="1 2">
    <name type="scientific">Verruconis gallopava</name>
    <dbReference type="NCBI Taxonomy" id="253628"/>
    <lineage>
        <taxon>Eukaryota</taxon>
        <taxon>Fungi</taxon>
        <taxon>Dikarya</taxon>
        <taxon>Ascomycota</taxon>
        <taxon>Pezizomycotina</taxon>
        <taxon>Dothideomycetes</taxon>
        <taxon>Pleosporomycetidae</taxon>
        <taxon>Venturiales</taxon>
        <taxon>Sympoventuriaceae</taxon>
        <taxon>Verruconis</taxon>
    </lineage>
</organism>
<dbReference type="RefSeq" id="XP_016219506.1">
    <property type="nucleotide sequence ID" value="XM_016353249.1"/>
</dbReference>
<evidence type="ECO:0000313" key="2">
    <source>
        <dbReference type="Proteomes" id="UP000053259"/>
    </source>
</evidence>
<dbReference type="InParanoid" id="A0A0D1Z9J0"/>
<name>A0A0D1Z9J0_9PEZI</name>
<dbReference type="HOGENOM" id="CLU_065628_0_0_1"/>